<gene>
    <name evidence="3" type="primary">rnhA_1</name>
    <name evidence="3" type="ORF">Pla108_29630</name>
</gene>
<dbReference type="Pfam" id="PF00075">
    <property type="entry name" value="RNase_H"/>
    <property type="match status" value="1"/>
</dbReference>
<evidence type="ECO:0000313" key="3">
    <source>
        <dbReference type="EMBL" id="TWT95886.1"/>
    </source>
</evidence>
<name>A0A5C6A8Y3_9BACT</name>
<feature type="region of interest" description="Disordered" evidence="1">
    <location>
        <begin position="131"/>
        <end position="151"/>
    </location>
</feature>
<dbReference type="GO" id="GO:0003676">
    <property type="term" value="F:nucleic acid binding"/>
    <property type="evidence" value="ECO:0007669"/>
    <property type="project" value="InterPro"/>
</dbReference>
<feature type="domain" description="RNase H type-1" evidence="2">
    <location>
        <begin position="43"/>
        <end position="124"/>
    </location>
</feature>
<dbReference type="GO" id="GO:0004523">
    <property type="term" value="F:RNA-DNA hybrid ribonuclease activity"/>
    <property type="evidence" value="ECO:0007669"/>
    <property type="project" value="UniProtKB-EC"/>
</dbReference>
<dbReference type="InterPro" id="IPR036397">
    <property type="entry name" value="RNaseH_sf"/>
</dbReference>
<evidence type="ECO:0000259" key="2">
    <source>
        <dbReference type="Pfam" id="PF00075"/>
    </source>
</evidence>
<evidence type="ECO:0000313" key="4">
    <source>
        <dbReference type="Proteomes" id="UP000317421"/>
    </source>
</evidence>
<dbReference type="EMBL" id="SJPR01000004">
    <property type="protein sequence ID" value="TWT95886.1"/>
    <property type="molecule type" value="Genomic_DNA"/>
</dbReference>
<accession>A0A5C6A8Y3</accession>
<proteinExistence type="predicted"/>
<protein>
    <submittedName>
        <fullName evidence="3">Ribonuclease HI</fullName>
        <ecNumber evidence="3">3.1.26.4</ecNumber>
    </submittedName>
</protein>
<dbReference type="AlphaFoldDB" id="A0A5C6A8Y3"/>
<dbReference type="Proteomes" id="UP000317421">
    <property type="component" value="Unassembled WGS sequence"/>
</dbReference>
<dbReference type="SUPFAM" id="SSF53098">
    <property type="entry name" value="Ribonuclease H-like"/>
    <property type="match status" value="1"/>
</dbReference>
<dbReference type="InterPro" id="IPR002156">
    <property type="entry name" value="RNaseH_domain"/>
</dbReference>
<dbReference type="EC" id="3.1.26.4" evidence="3"/>
<keyword evidence="4" id="KW-1185">Reference proteome</keyword>
<dbReference type="InterPro" id="IPR012337">
    <property type="entry name" value="RNaseH-like_sf"/>
</dbReference>
<keyword evidence="3" id="KW-0378">Hydrolase</keyword>
<evidence type="ECO:0000256" key="1">
    <source>
        <dbReference type="SAM" id="MobiDB-lite"/>
    </source>
</evidence>
<organism evidence="3 4">
    <name type="scientific">Botrimarina colliarenosi</name>
    <dbReference type="NCBI Taxonomy" id="2528001"/>
    <lineage>
        <taxon>Bacteria</taxon>
        <taxon>Pseudomonadati</taxon>
        <taxon>Planctomycetota</taxon>
        <taxon>Planctomycetia</taxon>
        <taxon>Pirellulales</taxon>
        <taxon>Lacipirellulaceae</taxon>
        <taxon>Botrimarina</taxon>
    </lineage>
</organism>
<dbReference type="Gene3D" id="3.30.420.10">
    <property type="entry name" value="Ribonuclease H-like superfamily/Ribonuclease H"/>
    <property type="match status" value="1"/>
</dbReference>
<sequence length="194" mass="22081">MQASRPRFVLIAETEQAGDGALWRFALHAADASVTVAACDSEEGADDDRLVLLAMVRGLEALDQPADVTVVTRSATVLRGLTRGLNEWRNNHWRWERFGRLTPIRDADLWQRVDQALRYHTVHCRSWRFDQPAERSSPPRPHFARRVTRPAAADRLPETESWIEGRPDSPAMVIVRTPRSRRRVRLAEPVSVAC</sequence>
<dbReference type="RefSeq" id="WP_197526574.1">
    <property type="nucleotide sequence ID" value="NZ_SJPR01000004.1"/>
</dbReference>
<reference evidence="3 4" key="1">
    <citation type="submission" date="2019-02" db="EMBL/GenBank/DDBJ databases">
        <title>Deep-cultivation of Planctomycetes and their phenomic and genomic characterization uncovers novel biology.</title>
        <authorList>
            <person name="Wiegand S."/>
            <person name="Jogler M."/>
            <person name="Boedeker C."/>
            <person name="Pinto D."/>
            <person name="Vollmers J."/>
            <person name="Rivas-Marin E."/>
            <person name="Kohn T."/>
            <person name="Peeters S.H."/>
            <person name="Heuer A."/>
            <person name="Rast P."/>
            <person name="Oberbeckmann S."/>
            <person name="Bunk B."/>
            <person name="Jeske O."/>
            <person name="Meyerdierks A."/>
            <person name="Storesund J.E."/>
            <person name="Kallscheuer N."/>
            <person name="Luecker S."/>
            <person name="Lage O.M."/>
            <person name="Pohl T."/>
            <person name="Merkel B.J."/>
            <person name="Hornburger P."/>
            <person name="Mueller R.-W."/>
            <person name="Bruemmer F."/>
            <person name="Labrenz M."/>
            <person name="Spormann A.M."/>
            <person name="Op Den Camp H."/>
            <person name="Overmann J."/>
            <person name="Amann R."/>
            <person name="Jetten M.S.M."/>
            <person name="Mascher T."/>
            <person name="Medema M.H."/>
            <person name="Devos D.P."/>
            <person name="Kaster A.-K."/>
            <person name="Ovreas L."/>
            <person name="Rohde M."/>
            <person name="Galperin M.Y."/>
            <person name="Jogler C."/>
        </authorList>
    </citation>
    <scope>NUCLEOTIDE SEQUENCE [LARGE SCALE GENOMIC DNA]</scope>
    <source>
        <strain evidence="3 4">Pla108</strain>
    </source>
</reference>
<comment type="caution">
    <text evidence="3">The sequence shown here is derived from an EMBL/GenBank/DDBJ whole genome shotgun (WGS) entry which is preliminary data.</text>
</comment>